<feature type="region of interest" description="Disordered" evidence="1">
    <location>
        <begin position="47"/>
        <end position="79"/>
    </location>
</feature>
<keyword evidence="3" id="KW-1185">Reference proteome</keyword>
<dbReference type="EMBL" id="QKZL01000032">
    <property type="protein sequence ID" value="PZX11370.1"/>
    <property type="molecule type" value="Genomic_DNA"/>
</dbReference>
<reference evidence="2 3" key="1">
    <citation type="submission" date="2018-06" db="EMBL/GenBank/DDBJ databases">
        <title>Genomic Encyclopedia of Archaeal and Bacterial Type Strains, Phase II (KMG-II): from individual species to whole genera.</title>
        <authorList>
            <person name="Goeker M."/>
        </authorList>
    </citation>
    <scope>NUCLEOTIDE SEQUENCE [LARGE SCALE GENOMIC DNA]</scope>
    <source>
        <strain evidence="2 3">DSM 22009</strain>
    </source>
</reference>
<dbReference type="AlphaFoldDB" id="A0A2W7MU65"/>
<protein>
    <submittedName>
        <fullName evidence="2">Methyl-accepting chemotaxis protein</fullName>
    </submittedName>
</protein>
<name>A0A2W7MU65_9RHOB</name>
<comment type="caution">
    <text evidence="2">The sequence shown here is derived from an EMBL/GenBank/DDBJ whole genome shotgun (WGS) entry which is preliminary data.</text>
</comment>
<proteinExistence type="predicted"/>
<accession>A0A2W7MU65</accession>
<sequence>MGAEQINTAIRELDRVIQENADTAITSRETSGSLMRQCRDLRDLLTTLRGDEDSKTGNPDVSSDPGRGPTRLSLVASAG</sequence>
<organism evidence="2 3">
    <name type="scientific">Palleronia aestuarii</name>
    <dbReference type="NCBI Taxonomy" id="568105"/>
    <lineage>
        <taxon>Bacteria</taxon>
        <taxon>Pseudomonadati</taxon>
        <taxon>Pseudomonadota</taxon>
        <taxon>Alphaproteobacteria</taxon>
        <taxon>Rhodobacterales</taxon>
        <taxon>Roseobacteraceae</taxon>
        <taxon>Palleronia</taxon>
    </lineage>
</organism>
<evidence type="ECO:0000313" key="3">
    <source>
        <dbReference type="Proteomes" id="UP000248916"/>
    </source>
</evidence>
<evidence type="ECO:0000313" key="2">
    <source>
        <dbReference type="EMBL" id="PZX11370.1"/>
    </source>
</evidence>
<evidence type="ECO:0000256" key="1">
    <source>
        <dbReference type="SAM" id="MobiDB-lite"/>
    </source>
</evidence>
<dbReference type="Proteomes" id="UP000248916">
    <property type="component" value="Unassembled WGS sequence"/>
</dbReference>
<dbReference type="RefSeq" id="WP_146259489.1">
    <property type="nucleotide sequence ID" value="NZ_QKZL01000032.1"/>
</dbReference>
<gene>
    <name evidence="2" type="ORF">LX81_03961</name>
</gene>